<comment type="caution">
    <text evidence="1">The sequence shown here is derived from an EMBL/GenBank/DDBJ whole genome shotgun (WGS) entry which is preliminary data.</text>
</comment>
<dbReference type="PANTHER" id="PTHR12725:SF117">
    <property type="entry name" value="HALOACID DEHALOGENASE-LIKE HYDROLASE"/>
    <property type="match status" value="1"/>
</dbReference>
<reference evidence="1 2" key="1">
    <citation type="submission" date="2014-07" db="EMBL/GenBank/DDBJ databases">
        <title>Tepidicaulis marinum gen. nov., sp. nov., a novel marine bacterium denitrifying nitrate to nitrous oxide strictly under microaerobic conditions.</title>
        <authorList>
            <person name="Takeuchi M."/>
            <person name="Yamagishi T."/>
            <person name="Kamagata Y."/>
            <person name="Oshima K."/>
            <person name="Hattori M."/>
            <person name="Katayama T."/>
            <person name="Hanada S."/>
            <person name="Tamaki H."/>
            <person name="Marumo K."/>
            <person name="Maeda H."/>
            <person name="Nedachi M."/>
            <person name="Iwasaki W."/>
            <person name="Suwa Y."/>
            <person name="Sakata S."/>
        </authorList>
    </citation>
    <scope>NUCLEOTIDE SEQUENCE [LARGE SCALE GENOMIC DNA]</scope>
    <source>
        <strain evidence="1 2">MA2</strain>
    </source>
</reference>
<dbReference type="NCBIfam" id="TIGR01993">
    <property type="entry name" value="Pyr-5-nucltdase"/>
    <property type="match status" value="1"/>
</dbReference>
<dbReference type="STRING" id="1333998.M2A_1800"/>
<name>A0A081BB83_9HYPH</name>
<proteinExistence type="predicted"/>
<dbReference type="Proteomes" id="UP000028702">
    <property type="component" value="Unassembled WGS sequence"/>
</dbReference>
<dbReference type="SFLD" id="SFLDS00003">
    <property type="entry name" value="Haloacid_Dehalogenase"/>
    <property type="match status" value="1"/>
</dbReference>
<accession>A0A081BB83</accession>
<dbReference type="SFLD" id="SFLDG01132">
    <property type="entry name" value="C1.5.3:_5'-Nucleotidase_Like"/>
    <property type="match status" value="1"/>
</dbReference>
<dbReference type="NCBIfam" id="TIGR01509">
    <property type="entry name" value="HAD-SF-IA-v3"/>
    <property type="match status" value="1"/>
</dbReference>
<dbReference type="EMBL" id="BBIO01000008">
    <property type="protein sequence ID" value="GAK45301.1"/>
    <property type="molecule type" value="Genomic_DNA"/>
</dbReference>
<dbReference type="Gene3D" id="3.40.50.1000">
    <property type="entry name" value="HAD superfamily/HAD-like"/>
    <property type="match status" value="1"/>
</dbReference>
<organism evidence="1 2">
    <name type="scientific">Tepidicaulis marinus</name>
    <dbReference type="NCBI Taxonomy" id="1333998"/>
    <lineage>
        <taxon>Bacteria</taxon>
        <taxon>Pseudomonadati</taxon>
        <taxon>Pseudomonadota</taxon>
        <taxon>Alphaproteobacteria</taxon>
        <taxon>Hyphomicrobiales</taxon>
        <taxon>Parvibaculaceae</taxon>
        <taxon>Tepidicaulis</taxon>
    </lineage>
</organism>
<keyword evidence="2" id="KW-1185">Reference proteome</keyword>
<dbReference type="SUPFAM" id="SSF56784">
    <property type="entry name" value="HAD-like"/>
    <property type="match status" value="1"/>
</dbReference>
<dbReference type="PANTHER" id="PTHR12725">
    <property type="entry name" value="HALOACID DEHALOGENASE-LIKE HYDROLASE"/>
    <property type="match status" value="1"/>
</dbReference>
<dbReference type="AlphaFoldDB" id="A0A081BB83"/>
<dbReference type="eggNOG" id="COG1011">
    <property type="taxonomic scope" value="Bacteria"/>
</dbReference>
<gene>
    <name evidence="1" type="ORF">M2A_1800</name>
</gene>
<evidence type="ECO:0000313" key="1">
    <source>
        <dbReference type="EMBL" id="GAK45301.1"/>
    </source>
</evidence>
<dbReference type="InterPro" id="IPR006439">
    <property type="entry name" value="HAD-SF_hydro_IA"/>
</dbReference>
<dbReference type="SFLD" id="SFLDG01129">
    <property type="entry name" value="C1.5:_HAD__Beta-PGM__Phosphata"/>
    <property type="match status" value="1"/>
</dbReference>
<dbReference type="Gene3D" id="1.10.150.450">
    <property type="match status" value="1"/>
</dbReference>
<protein>
    <submittedName>
        <fullName evidence="1">Pyrimidine 5'-nucleotidase</fullName>
    </submittedName>
</protein>
<dbReference type="Pfam" id="PF00702">
    <property type="entry name" value="Hydrolase"/>
    <property type="match status" value="1"/>
</dbReference>
<dbReference type="InterPro" id="IPR036412">
    <property type="entry name" value="HAD-like_sf"/>
</dbReference>
<sequence>MSDMLNEPENVLENRQASPDFSHVDTWIFDLDNTLYPSRCNLFAQVDQRMSAFIADYLRVDPVEARRIQKLYYVEHGTTLNGLMKEHGLKPEAFLEYVHDIDVSMLEANKRLSKAIDRLKGRKLVLTNGSRGHALNVTGQLGLTDHFDEFYGIEALGYAPKPHAAAYDRFLELSGTEPLRAAMFEDIARNLEVPHTLGMTTVWVRPPLHPDAARHEKLAHEGADGPHVHHVTDTLEDFLETL</sequence>
<evidence type="ECO:0000313" key="2">
    <source>
        <dbReference type="Proteomes" id="UP000028702"/>
    </source>
</evidence>
<dbReference type="InterPro" id="IPR010237">
    <property type="entry name" value="Pyr-5-nucltdase"/>
</dbReference>
<dbReference type="InterPro" id="IPR023214">
    <property type="entry name" value="HAD_sf"/>
</dbReference>